<evidence type="ECO:0000256" key="6">
    <source>
        <dbReference type="ARBA" id="ARBA00047561"/>
    </source>
</evidence>
<dbReference type="InterPro" id="IPR028161">
    <property type="entry name" value="Met8-like"/>
</dbReference>
<dbReference type="UniPathway" id="UPA00262">
    <property type="reaction ID" value="UER00222"/>
</dbReference>
<evidence type="ECO:0000256" key="4">
    <source>
        <dbReference type="ARBA" id="ARBA00023027"/>
    </source>
</evidence>
<evidence type="ECO:0000313" key="8">
    <source>
        <dbReference type="Proteomes" id="UP000095390"/>
    </source>
</evidence>
<evidence type="ECO:0000313" key="7">
    <source>
        <dbReference type="EMBL" id="CUM87569.1"/>
    </source>
</evidence>
<dbReference type="PANTHER" id="PTHR35330">
    <property type="entry name" value="SIROHEME BIOSYNTHESIS PROTEIN MET8"/>
    <property type="match status" value="1"/>
</dbReference>
<evidence type="ECO:0000256" key="5">
    <source>
        <dbReference type="ARBA" id="ARBA00023244"/>
    </source>
</evidence>
<organism evidence="7 8">
    <name type="scientific">Anaerobutyricum hallii</name>
    <dbReference type="NCBI Taxonomy" id="39488"/>
    <lineage>
        <taxon>Bacteria</taxon>
        <taxon>Bacillati</taxon>
        <taxon>Bacillota</taxon>
        <taxon>Clostridia</taxon>
        <taxon>Lachnospirales</taxon>
        <taxon>Lachnospiraceae</taxon>
        <taxon>Anaerobutyricum</taxon>
    </lineage>
</organism>
<dbReference type="PANTHER" id="PTHR35330:SF1">
    <property type="entry name" value="SIROHEME BIOSYNTHESIS PROTEIN MET8"/>
    <property type="match status" value="1"/>
</dbReference>
<dbReference type="NCBIfam" id="TIGR01470">
    <property type="entry name" value="cysG_Nterm"/>
    <property type="match status" value="1"/>
</dbReference>
<sequence length="283" mass="31959">MAYFPIFTQIDGKRCLIAGGGKVAARKVYTLLQYGADVVVMAEKVCGEIKEVLPEENVFEGVFKYIHKNRCNKNEWDIDENKYDTGGNISNTELENTLDKRYSSNSNLKNISYDLEISENLLESLSADLSEDLLKIRKNTFLEKEIGKAFLVVAATSNREENHHIAELCHAYNVLVNVADSEEESSFIFPSVVRKGDISIGINSGTGSPTVSKHIRKQIEKAVPDYYADIAVFMGKLREYVKANFKEESQRRYILKTAAAEAFAEERVLTQKEIEEIIRQGPK</sequence>
<comment type="catalytic activity">
    <reaction evidence="6">
        <text>precorrin-2 + NAD(+) = sirohydrochlorin + NADH + 2 H(+)</text>
        <dbReference type="Rhea" id="RHEA:15613"/>
        <dbReference type="ChEBI" id="CHEBI:15378"/>
        <dbReference type="ChEBI" id="CHEBI:57540"/>
        <dbReference type="ChEBI" id="CHEBI:57945"/>
        <dbReference type="ChEBI" id="CHEBI:58351"/>
        <dbReference type="ChEBI" id="CHEBI:58827"/>
        <dbReference type="EC" id="1.3.1.76"/>
    </reaction>
</comment>
<evidence type="ECO:0000256" key="3">
    <source>
        <dbReference type="ARBA" id="ARBA00023002"/>
    </source>
</evidence>
<dbReference type="InterPro" id="IPR036291">
    <property type="entry name" value="NAD(P)-bd_dom_sf"/>
</dbReference>
<keyword evidence="4" id="KW-0520">NAD</keyword>
<dbReference type="SUPFAM" id="SSF75615">
    <property type="entry name" value="Siroheme synthase middle domains-like"/>
    <property type="match status" value="1"/>
</dbReference>
<evidence type="ECO:0000256" key="1">
    <source>
        <dbReference type="ARBA" id="ARBA00005010"/>
    </source>
</evidence>
<dbReference type="OrthoDB" id="9773765at2"/>
<dbReference type="Pfam" id="PF13241">
    <property type="entry name" value="NAD_binding_7"/>
    <property type="match status" value="2"/>
</dbReference>
<dbReference type="SUPFAM" id="SSF51735">
    <property type="entry name" value="NAD(P)-binding Rossmann-fold domains"/>
    <property type="match status" value="1"/>
</dbReference>
<name>A0A173SCY0_9FIRM</name>
<comment type="pathway">
    <text evidence="1">Porphyrin-containing compound metabolism; siroheme biosynthesis; sirohydrochlorin from precorrin-2: step 1/1.</text>
</comment>
<dbReference type="Proteomes" id="UP000095390">
    <property type="component" value="Unassembled WGS sequence"/>
</dbReference>
<keyword evidence="3" id="KW-0560">Oxidoreductase</keyword>
<gene>
    <name evidence="7" type="primary">cysG</name>
    <name evidence="7" type="ORF">ERS852578_00797</name>
</gene>
<protein>
    <recommendedName>
        <fullName evidence="2">precorrin-2 dehydrogenase</fullName>
        <ecNumber evidence="2">1.3.1.76</ecNumber>
    </recommendedName>
</protein>
<dbReference type="EMBL" id="CYYC01000007">
    <property type="protein sequence ID" value="CUM87569.1"/>
    <property type="molecule type" value="Genomic_DNA"/>
</dbReference>
<dbReference type="GO" id="GO:0004325">
    <property type="term" value="F:ferrochelatase activity"/>
    <property type="evidence" value="ECO:0007669"/>
    <property type="project" value="InterPro"/>
</dbReference>
<reference evidence="7 8" key="1">
    <citation type="submission" date="2015-09" db="EMBL/GenBank/DDBJ databases">
        <authorList>
            <consortium name="Pathogen Informatics"/>
        </authorList>
    </citation>
    <scope>NUCLEOTIDE SEQUENCE [LARGE SCALE GENOMIC DNA]</scope>
    <source>
        <strain evidence="7 8">2789STDY5834966</strain>
    </source>
</reference>
<dbReference type="InterPro" id="IPR042518">
    <property type="entry name" value="SirC_C"/>
</dbReference>
<dbReference type="Gene3D" id="3.40.50.720">
    <property type="entry name" value="NAD(P)-binding Rossmann-like Domain"/>
    <property type="match status" value="1"/>
</dbReference>
<dbReference type="Gene3D" id="1.10.8.610">
    <property type="entry name" value="SirC, precorrin-2 dehydrogenase, C-terminal helical domain-like"/>
    <property type="match status" value="1"/>
</dbReference>
<dbReference type="GO" id="GO:0043115">
    <property type="term" value="F:precorrin-2 dehydrogenase activity"/>
    <property type="evidence" value="ECO:0007669"/>
    <property type="project" value="UniProtKB-EC"/>
</dbReference>
<dbReference type="RefSeq" id="WP_022170583.1">
    <property type="nucleotide sequence ID" value="NZ_CAKXER010000017.1"/>
</dbReference>
<dbReference type="GO" id="GO:0019354">
    <property type="term" value="P:siroheme biosynthetic process"/>
    <property type="evidence" value="ECO:0007669"/>
    <property type="project" value="UniProtKB-UniPathway"/>
</dbReference>
<keyword evidence="5" id="KW-0627">Porphyrin biosynthesis</keyword>
<dbReference type="EC" id="1.3.1.76" evidence="2"/>
<evidence type="ECO:0000256" key="2">
    <source>
        <dbReference type="ARBA" id="ARBA00012400"/>
    </source>
</evidence>
<proteinExistence type="predicted"/>
<dbReference type="InterPro" id="IPR006367">
    <property type="entry name" value="Sirohaem_synthase_N"/>
</dbReference>
<accession>A0A173SCY0</accession>
<dbReference type="AlphaFoldDB" id="A0A173SCY0"/>